<feature type="region of interest" description="Disordered" evidence="1">
    <location>
        <begin position="1"/>
        <end position="51"/>
    </location>
</feature>
<keyword evidence="2" id="KW-0812">Transmembrane</keyword>
<proteinExistence type="predicted"/>
<comment type="caution">
    <text evidence="3">The sequence shown here is derived from an EMBL/GenBank/DDBJ whole genome shotgun (WGS) entry which is preliminary data.</text>
</comment>
<protein>
    <submittedName>
        <fullName evidence="3">DUF4247 domain-containing protein</fullName>
    </submittedName>
</protein>
<dbReference type="InterPro" id="IPR025341">
    <property type="entry name" value="DUF4247"/>
</dbReference>
<dbReference type="RefSeq" id="WP_266060326.1">
    <property type="nucleotide sequence ID" value="NZ_JAPKFM010000003.1"/>
</dbReference>
<keyword evidence="2" id="KW-1133">Transmembrane helix</keyword>
<dbReference type="Pfam" id="PF14042">
    <property type="entry name" value="DUF4247"/>
    <property type="match status" value="1"/>
</dbReference>
<keyword evidence="4" id="KW-1185">Reference proteome</keyword>
<accession>A0A9X3I3K8</accession>
<keyword evidence="2" id="KW-0472">Membrane</keyword>
<feature type="transmembrane region" description="Helical" evidence="2">
    <location>
        <begin position="59"/>
        <end position="81"/>
    </location>
</feature>
<reference evidence="3" key="1">
    <citation type="submission" date="2022-10" db="EMBL/GenBank/DDBJ databases">
        <title>WGS of marine actinomycetes from Thailand.</title>
        <authorList>
            <person name="Thawai C."/>
        </authorList>
    </citation>
    <scope>NUCLEOTIDE SEQUENCE</scope>
    <source>
        <strain evidence="3">SW21</strain>
    </source>
</reference>
<dbReference type="EMBL" id="JAPKFM010000003">
    <property type="protein sequence ID" value="MCX2963266.1"/>
    <property type="molecule type" value="Genomic_DNA"/>
</dbReference>
<feature type="region of interest" description="Disordered" evidence="1">
    <location>
        <begin position="121"/>
        <end position="141"/>
    </location>
</feature>
<sequence>MTYPPPPGGHPPPGGPPSPGGPPPGGPPPPPGGPPPGGFRPTPGFGDDPRRGLHRTRNIIIAVIVMIAVFAIVGTCSVKALNGLTGDNANVRNYITANYQRDPALDEGSVDAYVAQGTPSSVASELSGVEQPTDQRAGDTANTENVAGTEFLQYPDYVVGLFPLAAGTTKVMLSSDYRSGYNHFLPYVGGFWVPTPNFGGSGSSYRGGGSGGGGK</sequence>
<evidence type="ECO:0000313" key="4">
    <source>
        <dbReference type="Proteomes" id="UP001143347"/>
    </source>
</evidence>
<dbReference type="AlphaFoldDB" id="A0A9X3I3K8"/>
<evidence type="ECO:0000256" key="2">
    <source>
        <dbReference type="SAM" id="Phobius"/>
    </source>
</evidence>
<gene>
    <name evidence="3" type="ORF">OSB52_04080</name>
</gene>
<organism evidence="3 4">
    <name type="scientific">Gordonia aquimaris</name>
    <dbReference type="NCBI Taxonomy" id="2984863"/>
    <lineage>
        <taxon>Bacteria</taxon>
        <taxon>Bacillati</taxon>
        <taxon>Actinomycetota</taxon>
        <taxon>Actinomycetes</taxon>
        <taxon>Mycobacteriales</taxon>
        <taxon>Gordoniaceae</taxon>
        <taxon>Gordonia</taxon>
    </lineage>
</organism>
<feature type="compositionally biased region" description="Pro residues" evidence="1">
    <location>
        <begin position="1"/>
        <end position="38"/>
    </location>
</feature>
<evidence type="ECO:0000313" key="3">
    <source>
        <dbReference type="EMBL" id="MCX2963266.1"/>
    </source>
</evidence>
<evidence type="ECO:0000256" key="1">
    <source>
        <dbReference type="SAM" id="MobiDB-lite"/>
    </source>
</evidence>
<dbReference type="Proteomes" id="UP001143347">
    <property type="component" value="Unassembled WGS sequence"/>
</dbReference>
<name>A0A9X3I3K8_9ACTN</name>